<keyword evidence="2" id="KW-1185">Reference proteome</keyword>
<dbReference type="Pfam" id="PF10670">
    <property type="entry name" value="DUF4198"/>
    <property type="match status" value="1"/>
</dbReference>
<proteinExistence type="predicted"/>
<evidence type="ECO:0000313" key="1">
    <source>
        <dbReference type="EMBL" id="QPH53190.1"/>
    </source>
</evidence>
<dbReference type="EMBL" id="CP064942">
    <property type="protein sequence ID" value="QPH53190.1"/>
    <property type="molecule type" value="Genomic_DNA"/>
</dbReference>
<dbReference type="RefSeq" id="WP_196102401.1">
    <property type="nucleotide sequence ID" value="NZ_CP064942.1"/>
</dbReference>
<reference evidence="1 2" key="1">
    <citation type="submission" date="2020-11" db="EMBL/GenBank/DDBJ databases">
        <title>Description of Pontivivens ytuae sp. nov. isolated from deep sea sediment of Mariana Trench.</title>
        <authorList>
            <person name="Wang Z."/>
            <person name="Sun Q.-L."/>
            <person name="Xu X.-D."/>
            <person name="Tang Y.-Z."/>
            <person name="Zhang J."/>
        </authorList>
    </citation>
    <scope>NUCLEOTIDE SEQUENCE [LARGE SCALE GENOMIC DNA]</scope>
    <source>
        <strain evidence="1 2">MT2928</strain>
    </source>
</reference>
<dbReference type="AlphaFoldDB" id="A0A7S9LR31"/>
<dbReference type="Proteomes" id="UP000594800">
    <property type="component" value="Chromosome"/>
</dbReference>
<gene>
    <name evidence="1" type="ORF">I0K15_15495</name>
</gene>
<protein>
    <submittedName>
        <fullName evidence="1">DUF4198 domain-containing protein</fullName>
    </submittedName>
</protein>
<name>A0A7S9LR31_9RHOB</name>
<sequence>MIRWVVAAWLLAVPAAGHEFWIEPTAARFEPGEAITARLRVGQELSGNNLPYLPSTFERFEVIGPNGVETVEGRLGDIPALYHEVNGAGLYIVVHEASAQTITYNDPARFARFAEYEGLDDLLEAHAARGLPPSGFQEEYVRHAKALLPVGDGIVSSDRRVGLRTEIVASGQPWTVEPTTLTLFDQGSPLADARINLFHRDPSGIVTLHPLTTNANGKADIPLNTPGLYLANAVIMESLPVAPDDGPVWRSHWASVTWLSPPK</sequence>
<organism evidence="1 2">
    <name type="scientific">Pontivivens ytuae</name>
    <dbReference type="NCBI Taxonomy" id="2789856"/>
    <lineage>
        <taxon>Bacteria</taxon>
        <taxon>Pseudomonadati</taxon>
        <taxon>Pseudomonadota</taxon>
        <taxon>Alphaproteobacteria</taxon>
        <taxon>Rhodobacterales</taxon>
        <taxon>Paracoccaceae</taxon>
        <taxon>Pontivivens</taxon>
    </lineage>
</organism>
<dbReference type="KEGG" id="poz:I0K15_15495"/>
<accession>A0A7S9LR31</accession>
<dbReference type="InterPro" id="IPR019613">
    <property type="entry name" value="DUF4198"/>
</dbReference>
<evidence type="ECO:0000313" key="2">
    <source>
        <dbReference type="Proteomes" id="UP000594800"/>
    </source>
</evidence>